<dbReference type="PANTHER" id="PTHR30408:SF12">
    <property type="entry name" value="TYPE I RESTRICTION ENZYME MJAVIII SPECIFICITY SUBUNIT"/>
    <property type="match status" value="1"/>
</dbReference>
<name>A0ABT4JMC4_9LACO</name>
<accession>A0ABT4JMC4</accession>
<keyword evidence="6" id="KW-1185">Reference proteome</keyword>
<evidence type="ECO:0000256" key="3">
    <source>
        <dbReference type="ARBA" id="ARBA00023125"/>
    </source>
</evidence>
<keyword evidence="3" id="KW-0238">DNA-binding</keyword>
<gene>
    <name evidence="5" type="ORF">N0K80_05015</name>
</gene>
<proteinExistence type="inferred from homology"/>
<dbReference type="EC" id="3.1.21.-" evidence="5"/>
<dbReference type="Pfam" id="PF01420">
    <property type="entry name" value="Methylase_S"/>
    <property type="match status" value="2"/>
</dbReference>
<evidence type="ECO:0000256" key="1">
    <source>
        <dbReference type="ARBA" id="ARBA00010923"/>
    </source>
</evidence>
<keyword evidence="5" id="KW-0255">Endonuclease</keyword>
<reference evidence="5" key="1">
    <citation type="submission" date="2022-09" db="EMBL/GenBank/DDBJ databases">
        <title>Diversity of Dellaglioa algida.</title>
        <authorList>
            <person name="Matthias E."/>
            <person name="Werum V."/>
        </authorList>
    </citation>
    <scope>NUCLEOTIDE SEQUENCE</scope>
    <source>
        <strain evidence="5">TMW 2.2523</strain>
    </source>
</reference>
<dbReference type="EMBL" id="JANXLI010000003">
    <property type="protein sequence ID" value="MCZ2491517.1"/>
    <property type="molecule type" value="Genomic_DNA"/>
</dbReference>
<dbReference type="GO" id="GO:0004519">
    <property type="term" value="F:endonuclease activity"/>
    <property type="evidence" value="ECO:0007669"/>
    <property type="project" value="UniProtKB-KW"/>
</dbReference>
<dbReference type="Gene3D" id="1.10.287.1120">
    <property type="entry name" value="Bipartite methylase S protein"/>
    <property type="match status" value="2"/>
</dbReference>
<dbReference type="SUPFAM" id="SSF116734">
    <property type="entry name" value="DNA methylase specificity domain"/>
    <property type="match status" value="2"/>
</dbReference>
<feature type="domain" description="Type I restriction modification DNA specificity" evidence="4">
    <location>
        <begin position="196"/>
        <end position="369"/>
    </location>
</feature>
<evidence type="ECO:0000313" key="5">
    <source>
        <dbReference type="EMBL" id="MCZ2491517.1"/>
    </source>
</evidence>
<keyword evidence="5" id="KW-0378">Hydrolase</keyword>
<dbReference type="Gene3D" id="3.90.220.20">
    <property type="entry name" value="DNA methylase specificity domains"/>
    <property type="match status" value="2"/>
</dbReference>
<dbReference type="InterPro" id="IPR044946">
    <property type="entry name" value="Restrct_endonuc_typeI_TRD_sf"/>
</dbReference>
<comment type="caution">
    <text evidence="5">The sequence shown here is derived from an EMBL/GenBank/DDBJ whole genome shotgun (WGS) entry which is preliminary data.</text>
</comment>
<feature type="domain" description="Type I restriction modification DNA specificity" evidence="4">
    <location>
        <begin position="16"/>
        <end position="167"/>
    </location>
</feature>
<organism evidence="5 6">
    <name type="scientific">Dellaglioa carnosa</name>
    <dbReference type="NCBI Taxonomy" id="2995136"/>
    <lineage>
        <taxon>Bacteria</taxon>
        <taxon>Bacillati</taxon>
        <taxon>Bacillota</taxon>
        <taxon>Bacilli</taxon>
        <taxon>Lactobacillales</taxon>
        <taxon>Lactobacillaceae</taxon>
        <taxon>Dellaglioa</taxon>
    </lineage>
</organism>
<sequence length="380" mass="43133">MSDKMTPEIRFKGFSDDWEQRKLGDILKVNSGRDYKHLHSGNIPVYGTGGYMLSVDDKLSQQDGIGIGRKGTIDRPQYLSAPFWTVDTLFYLTPLNNHKLNFIQQITYIINWKKYSEQTGVPSLSKNSIEKIDINVPEITEQTKIGELLRTLDTTIALHQFKIKKIQKIKQGLLHVITPKRGQLIPFLRFTNFSSSWEQRQLDSTGEIITGSTPSTLKSENYSTNGSPWVTPTDIISKTTINTAKKLSKVGESASRMVPANTILVTSIASIGKNTMLLVPGSFNQQINGIVPDNNNDSYFLLTMSELWSRTMKSFASSGIMQIVNKSEFSKMKFPFPDTKEEQMKIGYLFRQLDNTIALHQTKIKKLQQIKKAYLQKMFI</sequence>
<keyword evidence="2" id="KW-0680">Restriction system</keyword>
<dbReference type="GO" id="GO:0016787">
    <property type="term" value="F:hydrolase activity"/>
    <property type="evidence" value="ECO:0007669"/>
    <property type="project" value="UniProtKB-KW"/>
</dbReference>
<evidence type="ECO:0000256" key="2">
    <source>
        <dbReference type="ARBA" id="ARBA00022747"/>
    </source>
</evidence>
<dbReference type="InterPro" id="IPR000055">
    <property type="entry name" value="Restrct_endonuc_typeI_TRD"/>
</dbReference>
<protein>
    <submittedName>
        <fullName evidence="5">Restriction endonuclease subunit S</fullName>
        <ecNumber evidence="5">3.1.21.-</ecNumber>
    </submittedName>
</protein>
<dbReference type="PANTHER" id="PTHR30408">
    <property type="entry name" value="TYPE-1 RESTRICTION ENZYME ECOKI SPECIFICITY PROTEIN"/>
    <property type="match status" value="1"/>
</dbReference>
<keyword evidence="5" id="KW-0540">Nuclease</keyword>
<dbReference type="InterPro" id="IPR052021">
    <property type="entry name" value="Type-I_RS_S_subunit"/>
</dbReference>
<dbReference type="RefSeq" id="WP_269023983.1">
    <property type="nucleotide sequence ID" value="NZ_JANXKW010000003.1"/>
</dbReference>
<dbReference type="CDD" id="cd17288">
    <property type="entry name" value="RMtype1_S_LlaAI06ORF1089P_TRD1-CR1_like"/>
    <property type="match status" value="1"/>
</dbReference>
<evidence type="ECO:0000313" key="6">
    <source>
        <dbReference type="Proteomes" id="UP001081467"/>
    </source>
</evidence>
<evidence type="ECO:0000259" key="4">
    <source>
        <dbReference type="Pfam" id="PF01420"/>
    </source>
</evidence>
<comment type="similarity">
    <text evidence="1">Belongs to the type-I restriction system S methylase family.</text>
</comment>
<dbReference type="Proteomes" id="UP001081467">
    <property type="component" value="Unassembled WGS sequence"/>
</dbReference>